<proteinExistence type="predicted"/>
<accession>A0AAT9HCK5</accession>
<reference evidence="2" key="1">
    <citation type="submission" date="2024-06" db="EMBL/GenBank/DDBJ databases">
        <authorList>
            <consortium name="consrtm"/>
            <person name="Uemura M."/>
            <person name="Terahara T."/>
        </authorList>
    </citation>
    <scope>NUCLEOTIDE SEQUENCE</scope>
    <source>
        <strain evidence="2">KM77-8</strain>
    </source>
</reference>
<evidence type="ECO:0000313" key="2">
    <source>
        <dbReference type="EMBL" id="BFO15035.1"/>
    </source>
</evidence>
<evidence type="ECO:0008006" key="3">
    <source>
        <dbReference type="Google" id="ProtNLM"/>
    </source>
</evidence>
<dbReference type="EMBL" id="AP035768">
    <property type="protein sequence ID" value="BFO15035.1"/>
    <property type="molecule type" value="Genomic_DNA"/>
</dbReference>
<dbReference type="AlphaFoldDB" id="A0AAT9HCK5"/>
<gene>
    <name evidence="2" type="ORF">SHKM778_14230</name>
</gene>
<reference evidence="2" key="2">
    <citation type="submission" date="2024-07" db="EMBL/GenBank/DDBJ databases">
        <title>Streptomyces haneummycinica sp. nov., a new antibiotic-producing actinobacterium isolated from marine sediment.</title>
        <authorList>
            <person name="Uemura M."/>
            <person name="Hamada M."/>
            <person name="Hirano S."/>
            <person name="Kobayashi K."/>
            <person name="Ohshiro T."/>
            <person name="Kobayashi T."/>
            <person name="Terahara T."/>
        </authorList>
    </citation>
    <scope>NUCLEOTIDE SEQUENCE</scope>
    <source>
        <strain evidence="2">KM77-8</strain>
    </source>
</reference>
<name>A0AAT9HCK5_9ACTN</name>
<sequence length="124" mass="13219">MARGQAQVVGVVLDEGRHTRQRAVAAAVRRDVEVDLHRVQPGLHGPDARGGVTGGLGGADLAPPDRLGETDRVALAQGVVPEDVRPGPHLALFLGSRHRRLRPCTRGLVPAIIPYRRVTREGPA</sequence>
<organism evidence="2">
    <name type="scientific">Streptomyces haneummycinicus</name>
    <dbReference type="NCBI Taxonomy" id="3074435"/>
    <lineage>
        <taxon>Bacteria</taxon>
        <taxon>Bacillati</taxon>
        <taxon>Actinomycetota</taxon>
        <taxon>Actinomycetes</taxon>
        <taxon>Kitasatosporales</taxon>
        <taxon>Streptomycetaceae</taxon>
        <taxon>Streptomyces</taxon>
    </lineage>
</organism>
<protein>
    <recommendedName>
        <fullName evidence="3">Universal stress protein</fullName>
    </recommendedName>
</protein>
<evidence type="ECO:0000256" key="1">
    <source>
        <dbReference type="SAM" id="MobiDB-lite"/>
    </source>
</evidence>
<feature type="region of interest" description="Disordered" evidence="1">
    <location>
        <begin position="40"/>
        <end position="66"/>
    </location>
</feature>